<dbReference type="EMBL" id="NBSK02000006">
    <property type="protein sequence ID" value="KAJ0199898.1"/>
    <property type="molecule type" value="Genomic_DNA"/>
</dbReference>
<dbReference type="Proteomes" id="UP000235145">
    <property type="component" value="Unassembled WGS sequence"/>
</dbReference>
<protein>
    <submittedName>
        <fullName evidence="2">Uncharacterized protein</fullName>
    </submittedName>
</protein>
<evidence type="ECO:0000313" key="3">
    <source>
        <dbReference type="Proteomes" id="UP000235145"/>
    </source>
</evidence>
<proteinExistence type="predicted"/>
<organism evidence="2 3">
    <name type="scientific">Lactuca sativa</name>
    <name type="common">Garden lettuce</name>
    <dbReference type="NCBI Taxonomy" id="4236"/>
    <lineage>
        <taxon>Eukaryota</taxon>
        <taxon>Viridiplantae</taxon>
        <taxon>Streptophyta</taxon>
        <taxon>Embryophyta</taxon>
        <taxon>Tracheophyta</taxon>
        <taxon>Spermatophyta</taxon>
        <taxon>Magnoliopsida</taxon>
        <taxon>eudicotyledons</taxon>
        <taxon>Gunneridae</taxon>
        <taxon>Pentapetalae</taxon>
        <taxon>asterids</taxon>
        <taxon>campanulids</taxon>
        <taxon>Asterales</taxon>
        <taxon>Asteraceae</taxon>
        <taxon>Cichorioideae</taxon>
        <taxon>Cichorieae</taxon>
        <taxon>Lactucinae</taxon>
        <taxon>Lactuca</taxon>
    </lineage>
</organism>
<keyword evidence="3" id="KW-1185">Reference proteome</keyword>
<sequence>MWCLTQTEVHLHLPFALALYLSGIALGTTSSSRICRGDRVTRLSLSYGVDTSRMVPISIRDLGTKDLGKMWVLTREAGQPWRAPGDDIVESIRQVEPKVIPDPTFVRRHIPRHADPDHPEPTLGDVLQGLTAAQEERRWMMASLVAPRITGYDCFGPSGTHFGDTDDDDDDKETKTESEGSEQ</sequence>
<feature type="compositionally biased region" description="Basic and acidic residues" evidence="1">
    <location>
        <begin position="172"/>
        <end position="183"/>
    </location>
</feature>
<evidence type="ECO:0000313" key="2">
    <source>
        <dbReference type="EMBL" id="KAJ0199898.1"/>
    </source>
</evidence>
<reference evidence="2 3" key="1">
    <citation type="journal article" date="2017" name="Nat. Commun.">
        <title>Genome assembly with in vitro proximity ligation data and whole-genome triplication in lettuce.</title>
        <authorList>
            <person name="Reyes-Chin-Wo S."/>
            <person name="Wang Z."/>
            <person name="Yang X."/>
            <person name="Kozik A."/>
            <person name="Arikit S."/>
            <person name="Song C."/>
            <person name="Xia L."/>
            <person name="Froenicke L."/>
            <person name="Lavelle D.O."/>
            <person name="Truco M.J."/>
            <person name="Xia R."/>
            <person name="Zhu S."/>
            <person name="Xu C."/>
            <person name="Xu H."/>
            <person name="Xu X."/>
            <person name="Cox K."/>
            <person name="Korf I."/>
            <person name="Meyers B.C."/>
            <person name="Michelmore R.W."/>
        </authorList>
    </citation>
    <scope>NUCLEOTIDE SEQUENCE [LARGE SCALE GENOMIC DNA]</scope>
    <source>
        <strain evidence="3">cv. Salinas</strain>
        <tissue evidence="2">Seedlings</tissue>
    </source>
</reference>
<gene>
    <name evidence="2" type="ORF">LSAT_V11C600304370</name>
</gene>
<accession>A0A9R1V7V0</accession>
<feature type="region of interest" description="Disordered" evidence="1">
    <location>
        <begin position="157"/>
        <end position="183"/>
    </location>
</feature>
<name>A0A9R1V7V0_LACSA</name>
<evidence type="ECO:0000256" key="1">
    <source>
        <dbReference type="SAM" id="MobiDB-lite"/>
    </source>
</evidence>
<comment type="caution">
    <text evidence="2">The sequence shown here is derived from an EMBL/GenBank/DDBJ whole genome shotgun (WGS) entry which is preliminary data.</text>
</comment>
<dbReference type="AlphaFoldDB" id="A0A9R1V7V0"/>